<protein>
    <submittedName>
        <fullName evidence="3">Uncharacterized protein</fullName>
    </submittedName>
</protein>
<name>R7SDZ0_CONPW</name>
<feature type="transmembrane region" description="Helical" evidence="2">
    <location>
        <begin position="174"/>
        <end position="197"/>
    </location>
</feature>
<feature type="region of interest" description="Disordered" evidence="1">
    <location>
        <begin position="1"/>
        <end position="25"/>
    </location>
</feature>
<dbReference type="OrthoDB" id="3351168at2759"/>
<keyword evidence="2" id="KW-1133">Transmembrane helix</keyword>
<dbReference type="EMBL" id="JH711592">
    <property type="protein sequence ID" value="EIW74383.1"/>
    <property type="molecule type" value="Genomic_DNA"/>
</dbReference>
<evidence type="ECO:0000256" key="1">
    <source>
        <dbReference type="SAM" id="MobiDB-lite"/>
    </source>
</evidence>
<evidence type="ECO:0000313" key="4">
    <source>
        <dbReference type="Proteomes" id="UP000053558"/>
    </source>
</evidence>
<dbReference type="Proteomes" id="UP000053558">
    <property type="component" value="Unassembled WGS sequence"/>
</dbReference>
<feature type="compositionally biased region" description="Pro residues" evidence="1">
    <location>
        <begin position="1"/>
        <end position="13"/>
    </location>
</feature>
<organism evidence="3 4">
    <name type="scientific">Coniophora puteana (strain RWD-64-598)</name>
    <name type="common">Brown rot fungus</name>
    <dbReference type="NCBI Taxonomy" id="741705"/>
    <lineage>
        <taxon>Eukaryota</taxon>
        <taxon>Fungi</taxon>
        <taxon>Dikarya</taxon>
        <taxon>Basidiomycota</taxon>
        <taxon>Agaricomycotina</taxon>
        <taxon>Agaricomycetes</taxon>
        <taxon>Agaricomycetidae</taxon>
        <taxon>Boletales</taxon>
        <taxon>Coniophorineae</taxon>
        <taxon>Coniophoraceae</taxon>
        <taxon>Coniophora</taxon>
    </lineage>
</organism>
<reference evidence="4" key="1">
    <citation type="journal article" date="2012" name="Science">
        <title>The Paleozoic origin of enzymatic lignin decomposition reconstructed from 31 fungal genomes.</title>
        <authorList>
            <person name="Floudas D."/>
            <person name="Binder M."/>
            <person name="Riley R."/>
            <person name="Barry K."/>
            <person name="Blanchette R.A."/>
            <person name="Henrissat B."/>
            <person name="Martinez A.T."/>
            <person name="Otillar R."/>
            <person name="Spatafora J.W."/>
            <person name="Yadav J.S."/>
            <person name="Aerts A."/>
            <person name="Benoit I."/>
            <person name="Boyd A."/>
            <person name="Carlson A."/>
            <person name="Copeland A."/>
            <person name="Coutinho P.M."/>
            <person name="de Vries R.P."/>
            <person name="Ferreira P."/>
            <person name="Findley K."/>
            <person name="Foster B."/>
            <person name="Gaskell J."/>
            <person name="Glotzer D."/>
            <person name="Gorecki P."/>
            <person name="Heitman J."/>
            <person name="Hesse C."/>
            <person name="Hori C."/>
            <person name="Igarashi K."/>
            <person name="Jurgens J.A."/>
            <person name="Kallen N."/>
            <person name="Kersten P."/>
            <person name="Kohler A."/>
            <person name="Kuees U."/>
            <person name="Kumar T.K.A."/>
            <person name="Kuo A."/>
            <person name="LaButti K."/>
            <person name="Larrondo L.F."/>
            <person name="Lindquist E."/>
            <person name="Ling A."/>
            <person name="Lombard V."/>
            <person name="Lucas S."/>
            <person name="Lundell T."/>
            <person name="Martin R."/>
            <person name="McLaughlin D.J."/>
            <person name="Morgenstern I."/>
            <person name="Morin E."/>
            <person name="Murat C."/>
            <person name="Nagy L.G."/>
            <person name="Nolan M."/>
            <person name="Ohm R.A."/>
            <person name="Patyshakuliyeva A."/>
            <person name="Rokas A."/>
            <person name="Ruiz-Duenas F.J."/>
            <person name="Sabat G."/>
            <person name="Salamov A."/>
            <person name="Samejima M."/>
            <person name="Schmutz J."/>
            <person name="Slot J.C."/>
            <person name="St John F."/>
            <person name="Stenlid J."/>
            <person name="Sun H."/>
            <person name="Sun S."/>
            <person name="Syed K."/>
            <person name="Tsang A."/>
            <person name="Wiebenga A."/>
            <person name="Young D."/>
            <person name="Pisabarro A."/>
            <person name="Eastwood D.C."/>
            <person name="Martin F."/>
            <person name="Cullen D."/>
            <person name="Grigoriev I.V."/>
            <person name="Hibbett D.S."/>
        </authorList>
    </citation>
    <scope>NUCLEOTIDE SEQUENCE [LARGE SCALE GENOMIC DNA]</scope>
    <source>
        <strain evidence="4">RWD-64-598 SS2</strain>
    </source>
</reference>
<keyword evidence="2" id="KW-0812">Transmembrane</keyword>
<dbReference type="GeneID" id="19211619"/>
<evidence type="ECO:0000313" key="3">
    <source>
        <dbReference type="EMBL" id="EIW74383.1"/>
    </source>
</evidence>
<proteinExistence type="predicted"/>
<dbReference type="AlphaFoldDB" id="R7SDZ0"/>
<gene>
    <name evidence="3" type="ORF">CONPUDRAFT_93905</name>
</gene>
<feature type="transmembrane region" description="Helical" evidence="2">
    <location>
        <begin position="71"/>
        <end position="97"/>
    </location>
</feature>
<sequence>MPSPQPRSPPISPPYSSGGSMYKGDRYSLLYDQDDPMSHQDVKFEPNRAPTNFAGQDPLSQRSWFSRNGRIMLLAAGQTAILFLGWGFLAATVYQTHIALPDSAAHYVYSSASETTFVASLIASAIALVSIWIYSLAIQLALTNRVIRQPIPLQIFGFSVKISRGSLVIDRRHLGWTWGSAMVWLAVGTSASGWTALLNPKTILLPGYIDGTEIDLGSASFSEYTSQVAIPEDGSHGSIAATINNAFELMDIAGTLVGHSSGGTRLGLPSFFNFNGGSYNLSTGGILPAIPDFVDNVSTPTATMFAFGGGTVVLNTTVHNNLAGMSRNYTVNQQGLTANVSCSQQDLDSPSPFSLLNNYVFYNPPNSPGNNTGYRFWTSSANCSNSAAQIGYYDQGYVTTANATNYANCAGTGFLPVVACPMQDTSGPNNNSFTIVMMGECKYDFIPPTICEVTPIVTNVVADYNNGIISAQSPQNYYALGESNPTALSFIVGLAVWIGGRAQGPVGNSIGDSVFLIQSTQQQDQTTTNATINTILEDYWRGVVEFGGTFIRSGFSAEGTFENNVIPPNMTRSLQGVSYVLTMGWSYQSVGTLVTLLPQTFIALLTFVVLAMAGGDAIALRDGFDLTDVGDVVLSTTSNSAGLQGVPAGAQKKVRTERESVQLQVTDDGRKVLMLGY</sequence>
<keyword evidence="2" id="KW-0472">Membrane</keyword>
<dbReference type="OMA" id="WTSSANC"/>
<feature type="transmembrane region" description="Helical" evidence="2">
    <location>
        <begin position="117"/>
        <end position="142"/>
    </location>
</feature>
<keyword evidence="4" id="KW-1185">Reference proteome</keyword>
<dbReference type="KEGG" id="cput:CONPUDRAFT_93905"/>
<evidence type="ECO:0000256" key="2">
    <source>
        <dbReference type="SAM" id="Phobius"/>
    </source>
</evidence>
<accession>R7SDZ0</accession>
<dbReference type="RefSeq" id="XP_007775402.1">
    <property type="nucleotide sequence ID" value="XM_007777212.1"/>
</dbReference>